<evidence type="ECO:0000313" key="1">
    <source>
        <dbReference type="EMBL" id="EMO03657.1"/>
    </source>
</evidence>
<gene>
    <name evidence="1" type="ORF">LEP1GSC116_4207</name>
</gene>
<name>M6R682_LEPIR</name>
<evidence type="ECO:0000313" key="2">
    <source>
        <dbReference type="Proteomes" id="UP000012092"/>
    </source>
</evidence>
<dbReference type="InterPro" id="IPR011458">
    <property type="entry name" value="DUF1564"/>
</dbReference>
<organism evidence="1 2">
    <name type="scientific">Leptospira interrogans serovar Icterohaemorrhagiae str. Verdun HP</name>
    <dbReference type="NCBI Taxonomy" id="1049910"/>
    <lineage>
        <taxon>Bacteria</taxon>
        <taxon>Pseudomonadati</taxon>
        <taxon>Spirochaetota</taxon>
        <taxon>Spirochaetia</taxon>
        <taxon>Leptospirales</taxon>
        <taxon>Leptospiraceae</taxon>
        <taxon>Leptospira</taxon>
    </lineage>
</organism>
<comment type="caution">
    <text evidence="1">The sequence shown here is derived from an EMBL/GenBank/DDBJ whole genome shotgun (WGS) entry which is preliminary data.</text>
</comment>
<dbReference type="Proteomes" id="UP000012092">
    <property type="component" value="Unassembled WGS sequence"/>
</dbReference>
<reference evidence="1 2" key="1">
    <citation type="submission" date="2013-01" db="EMBL/GenBank/DDBJ databases">
        <authorList>
            <person name="Harkins D.M."/>
            <person name="Durkin A.S."/>
            <person name="Brinkac L.M."/>
            <person name="Haft D.H."/>
            <person name="Selengut J.D."/>
            <person name="Sanka R."/>
            <person name="DePew J."/>
            <person name="Purushe J."/>
            <person name="Picardeau M."/>
            <person name="Werts C."/>
            <person name="Goarant C."/>
            <person name="Vinetz J.M."/>
            <person name="Sutton G.G."/>
            <person name="Nierman W.C."/>
            <person name="Fouts D.E."/>
        </authorList>
    </citation>
    <scope>NUCLEOTIDE SEQUENCE [LARGE SCALE GENOMIC DNA]</scope>
    <source>
        <strain evidence="1 2">Verdun HP</strain>
    </source>
</reference>
<proteinExistence type="predicted"/>
<dbReference type="EMBL" id="AHNZ02000799">
    <property type="protein sequence ID" value="EMO03657.1"/>
    <property type="molecule type" value="Genomic_DNA"/>
</dbReference>
<accession>M6R682</accession>
<sequence length="195" mass="22720">IKKIRIKKKNSKNRADKMIIGTGNGMNIKKSKQPSKHLKLLKPNRFGKDRTEQKLQNFQKHLKKLGAPSDFNIPKELVSHLGKRIQKAGSLRLLLNQCIHKRPFLILVPKQTSRNKISYQEQKLELQRYSFRPFEDDWIELKRLSFLYGVSMCKMFVKLLLETDLYPESRYAENPILDKLEGDTGDPTLIQKTGS</sequence>
<dbReference type="Pfam" id="PF07600">
    <property type="entry name" value="DUF1564"/>
    <property type="match status" value="1"/>
</dbReference>
<protein>
    <submittedName>
        <fullName evidence="1">PF07600 family protein</fullName>
    </submittedName>
</protein>
<feature type="non-terminal residue" evidence="1">
    <location>
        <position position="1"/>
    </location>
</feature>
<dbReference type="AlphaFoldDB" id="M6R682"/>